<feature type="domain" description="VPS9" evidence="1">
    <location>
        <begin position="367"/>
        <end position="516"/>
    </location>
</feature>
<sequence>MPNVLVNGCFQRVLLNLDGTTVHRILVHRDFPLSTLQPLAHAKWISVYIAEHSRWSVFPTPMHLMPCGQRLQVALDGHSLHVVLGSNHPVEMFGHGRCRKGRRDAWKASEVTLWTTHVSLVLSVNNSAKSIQLVNLHVGATDAKRVQTQLHFAHKKRPHQVVVVAWAAAIAHNVHEVERKYQTILPPTSSQRSVTSRKFALTLDTRHHLRKFHAFRLTEASKQQCCSPADNRYRRTTFHQDTSVAFDSNNPWVVHLTAPRCAGGCGNVIETDQLTCNPTCERRAVLLGTAVTAAFSDEAVLPCTWCRNRPSQEETHDVDPPSGPRELVRDAGDVVANLTQYIVAYRQHVLWACGEWLQAWAHTCVAHRDPDKFRQRMAAWANVLPTAPQYGLAKEFASMRWDVVCVYALGRSVQSLRYMDDEVVPYLKLHHLLASAKAIFDLHAHAVSGQADAASRALSADDFLPVFIFCVCQAFLRSPLATLECMWSLCREDPLKGEVGFYLTMLEAALEYIRTY</sequence>
<protein>
    <recommendedName>
        <fullName evidence="1">VPS9 domain-containing protein</fullName>
    </recommendedName>
</protein>
<accession>W4HB52</accession>
<dbReference type="GO" id="GO:0005085">
    <property type="term" value="F:guanyl-nucleotide exchange factor activity"/>
    <property type="evidence" value="ECO:0007669"/>
    <property type="project" value="InterPro"/>
</dbReference>
<dbReference type="Pfam" id="PF02204">
    <property type="entry name" value="VPS9"/>
    <property type="match status" value="1"/>
</dbReference>
<dbReference type="PROSITE" id="PS51205">
    <property type="entry name" value="VPS9"/>
    <property type="match status" value="1"/>
</dbReference>
<evidence type="ECO:0000313" key="2">
    <source>
        <dbReference type="EMBL" id="ETV89157.1"/>
    </source>
</evidence>
<evidence type="ECO:0000259" key="1">
    <source>
        <dbReference type="PROSITE" id="PS51205"/>
    </source>
</evidence>
<reference evidence="2" key="1">
    <citation type="submission" date="2013-12" db="EMBL/GenBank/DDBJ databases">
        <title>The Genome Sequence of Aphanomyces astaci APO3.</title>
        <authorList>
            <consortium name="The Broad Institute Genomics Platform"/>
            <person name="Russ C."/>
            <person name="Tyler B."/>
            <person name="van West P."/>
            <person name="Dieguez-Uribeondo J."/>
            <person name="Young S.K."/>
            <person name="Zeng Q."/>
            <person name="Gargeya S."/>
            <person name="Fitzgerald M."/>
            <person name="Abouelleil A."/>
            <person name="Alvarado L."/>
            <person name="Chapman S.B."/>
            <person name="Gainer-Dewar J."/>
            <person name="Goldberg J."/>
            <person name="Griggs A."/>
            <person name="Gujja S."/>
            <person name="Hansen M."/>
            <person name="Howarth C."/>
            <person name="Imamovic A."/>
            <person name="Ireland A."/>
            <person name="Larimer J."/>
            <person name="McCowan C."/>
            <person name="Murphy C."/>
            <person name="Pearson M."/>
            <person name="Poon T.W."/>
            <person name="Priest M."/>
            <person name="Roberts A."/>
            <person name="Saif S."/>
            <person name="Shea T."/>
            <person name="Sykes S."/>
            <person name="Wortman J."/>
            <person name="Nusbaum C."/>
            <person name="Birren B."/>
        </authorList>
    </citation>
    <scope>NUCLEOTIDE SEQUENCE [LARGE SCALE GENOMIC DNA]</scope>
    <source>
        <strain evidence="2">APO3</strain>
    </source>
</reference>
<dbReference type="AlphaFoldDB" id="W4HB52"/>
<dbReference type="RefSeq" id="XP_009821557.1">
    <property type="nucleotide sequence ID" value="XM_009823255.1"/>
</dbReference>
<gene>
    <name evidence="2" type="ORF">H257_00525</name>
</gene>
<dbReference type="SMART" id="SM00167">
    <property type="entry name" value="VPS9"/>
    <property type="match status" value="1"/>
</dbReference>
<dbReference type="Gene3D" id="1.20.1050.80">
    <property type="entry name" value="VPS9 domain"/>
    <property type="match status" value="1"/>
</dbReference>
<dbReference type="InterPro" id="IPR003123">
    <property type="entry name" value="VPS9"/>
</dbReference>
<dbReference type="PANTHER" id="PTHR23101">
    <property type="entry name" value="RAB GDP/GTP EXCHANGE FACTOR"/>
    <property type="match status" value="1"/>
</dbReference>
<dbReference type="InterPro" id="IPR045046">
    <property type="entry name" value="Vps9-like"/>
</dbReference>
<dbReference type="PANTHER" id="PTHR23101:SF25">
    <property type="entry name" value="GTPASE-ACTIVATING PROTEIN AND VPS9 DOMAIN-CONTAINING PROTEIN 1"/>
    <property type="match status" value="1"/>
</dbReference>
<dbReference type="GeneID" id="20802521"/>
<dbReference type="GO" id="GO:0031267">
    <property type="term" value="F:small GTPase binding"/>
    <property type="evidence" value="ECO:0007669"/>
    <property type="project" value="TreeGrafter"/>
</dbReference>
<dbReference type="GO" id="GO:0005829">
    <property type="term" value="C:cytosol"/>
    <property type="evidence" value="ECO:0007669"/>
    <property type="project" value="TreeGrafter"/>
</dbReference>
<name>W4HB52_APHAT</name>
<dbReference type="GO" id="GO:0030139">
    <property type="term" value="C:endocytic vesicle"/>
    <property type="evidence" value="ECO:0007669"/>
    <property type="project" value="TreeGrafter"/>
</dbReference>
<dbReference type="VEuPathDB" id="FungiDB:H257_00525"/>
<dbReference type="STRING" id="112090.W4HB52"/>
<dbReference type="SUPFAM" id="SSF109993">
    <property type="entry name" value="VPS9 domain"/>
    <property type="match status" value="1"/>
</dbReference>
<proteinExistence type="predicted"/>
<dbReference type="InterPro" id="IPR037191">
    <property type="entry name" value="VPS9_dom_sf"/>
</dbReference>
<organism evidence="2">
    <name type="scientific">Aphanomyces astaci</name>
    <name type="common">Crayfish plague agent</name>
    <dbReference type="NCBI Taxonomy" id="112090"/>
    <lineage>
        <taxon>Eukaryota</taxon>
        <taxon>Sar</taxon>
        <taxon>Stramenopiles</taxon>
        <taxon>Oomycota</taxon>
        <taxon>Saprolegniomycetes</taxon>
        <taxon>Saprolegniales</taxon>
        <taxon>Verrucalvaceae</taxon>
        <taxon>Aphanomyces</taxon>
    </lineage>
</organism>
<dbReference type="EMBL" id="KI913114">
    <property type="protein sequence ID" value="ETV89157.1"/>
    <property type="molecule type" value="Genomic_DNA"/>
</dbReference>
<dbReference type="GO" id="GO:0016192">
    <property type="term" value="P:vesicle-mediated transport"/>
    <property type="evidence" value="ECO:0007669"/>
    <property type="project" value="InterPro"/>
</dbReference>